<gene>
    <name evidence="2" type="ORF">AVDCRST_MAG12-2569</name>
</gene>
<evidence type="ECO:0000313" key="2">
    <source>
        <dbReference type="EMBL" id="CAA9499164.1"/>
    </source>
</evidence>
<accession>A0A6J4SH09</accession>
<evidence type="ECO:0000256" key="1">
    <source>
        <dbReference type="SAM" id="MobiDB-lite"/>
    </source>
</evidence>
<organism evidence="2">
    <name type="scientific">uncultured Rubrobacteraceae bacterium</name>
    <dbReference type="NCBI Taxonomy" id="349277"/>
    <lineage>
        <taxon>Bacteria</taxon>
        <taxon>Bacillati</taxon>
        <taxon>Actinomycetota</taxon>
        <taxon>Rubrobacteria</taxon>
        <taxon>Rubrobacterales</taxon>
        <taxon>Rubrobacteraceae</taxon>
        <taxon>environmental samples</taxon>
    </lineage>
</organism>
<sequence>DRRDRPVSDARTPTRPGGSRGLRLGADADRRKGCRDLRRL</sequence>
<feature type="compositionally biased region" description="Basic and acidic residues" evidence="1">
    <location>
        <begin position="26"/>
        <end position="40"/>
    </location>
</feature>
<feature type="region of interest" description="Disordered" evidence="1">
    <location>
        <begin position="1"/>
        <end position="40"/>
    </location>
</feature>
<reference evidence="2" key="1">
    <citation type="submission" date="2020-02" db="EMBL/GenBank/DDBJ databases">
        <authorList>
            <person name="Meier V. D."/>
        </authorList>
    </citation>
    <scope>NUCLEOTIDE SEQUENCE</scope>
    <source>
        <strain evidence="2">AVDCRST_MAG12</strain>
    </source>
</reference>
<proteinExistence type="predicted"/>
<dbReference type="AlphaFoldDB" id="A0A6J4SH09"/>
<feature type="non-terminal residue" evidence="2">
    <location>
        <position position="40"/>
    </location>
</feature>
<feature type="non-terminal residue" evidence="2">
    <location>
        <position position="1"/>
    </location>
</feature>
<protein>
    <submittedName>
        <fullName evidence="2">Uncharacterized protein</fullName>
    </submittedName>
</protein>
<name>A0A6J4SH09_9ACTN</name>
<dbReference type="EMBL" id="CADCVK010000367">
    <property type="protein sequence ID" value="CAA9499164.1"/>
    <property type="molecule type" value="Genomic_DNA"/>
</dbReference>